<protein>
    <submittedName>
        <fullName evidence="1">Uncharacterized protein</fullName>
    </submittedName>
</protein>
<reference evidence="1" key="2">
    <citation type="journal article" date="2022" name="New Phytol.">
        <title>Evolutionary transition to the ectomycorrhizal habit in the genomes of a hyperdiverse lineage of mushroom-forming fungi.</title>
        <authorList>
            <person name="Looney B."/>
            <person name="Miyauchi S."/>
            <person name="Morin E."/>
            <person name="Drula E."/>
            <person name="Courty P.E."/>
            <person name="Kohler A."/>
            <person name="Kuo A."/>
            <person name="LaButti K."/>
            <person name="Pangilinan J."/>
            <person name="Lipzen A."/>
            <person name="Riley R."/>
            <person name="Andreopoulos W."/>
            <person name="He G."/>
            <person name="Johnson J."/>
            <person name="Nolan M."/>
            <person name="Tritt A."/>
            <person name="Barry K.W."/>
            <person name="Grigoriev I.V."/>
            <person name="Nagy L.G."/>
            <person name="Hibbett D."/>
            <person name="Henrissat B."/>
            <person name="Matheny P.B."/>
            <person name="Labbe J."/>
            <person name="Martin F.M."/>
        </authorList>
    </citation>
    <scope>NUCLEOTIDE SEQUENCE</scope>
    <source>
        <strain evidence="1">FP105234-sp</strain>
    </source>
</reference>
<proteinExistence type="predicted"/>
<dbReference type="Proteomes" id="UP000814033">
    <property type="component" value="Unassembled WGS sequence"/>
</dbReference>
<reference evidence="1" key="1">
    <citation type="submission" date="2021-02" db="EMBL/GenBank/DDBJ databases">
        <authorList>
            <consortium name="DOE Joint Genome Institute"/>
            <person name="Ahrendt S."/>
            <person name="Looney B.P."/>
            <person name="Miyauchi S."/>
            <person name="Morin E."/>
            <person name="Drula E."/>
            <person name="Courty P.E."/>
            <person name="Chicoki N."/>
            <person name="Fauchery L."/>
            <person name="Kohler A."/>
            <person name="Kuo A."/>
            <person name="Labutti K."/>
            <person name="Pangilinan J."/>
            <person name="Lipzen A."/>
            <person name="Riley R."/>
            <person name="Andreopoulos W."/>
            <person name="He G."/>
            <person name="Johnson J."/>
            <person name="Barry K.W."/>
            <person name="Grigoriev I.V."/>
            <person name="Nagy L."/>
            <person name="Hibbett D."/>
            <person name="Henrissat B."/>
            <person name="Matheny P.B."/>
            <person name="Labbe J."/>
            <person name="Martin F."/>
        </authorList>
    </citation>
    <scope>NUCLEOTIDE SEQUENCE</scope>
    <source>
        <strain evidence="1">FP105234-sp</strain>
    </source>
</reference>
<keyword evidence="2" id="KW-1185">Reference proteome</keyword>
<evidence type="ECO:0000313" key="1">
    <source>
        <dbReference type="EMBL" id="KAI0045435.1"/>
    </source>
</evidence>
<organism evidence="1 2">
    <name type="scientific">Auriscalpium vulgare</name>
    <dbReference type="NCBI Taxonomy" id="40419"/>
    <lineage>
        <taxon>Eukaryota</taxon>
        <taxon>Fungi</taxon>
        <taxon>Dikarya</taxon>
        <taxon>Basidiomycota</taxon>
        <taxon>Agaricomycotina</taxon>
        <taxon>Agaricomycetes</taxon>
        <taxon>Russulales</taxon>
        <taxon>Auriscalpiaceae</taxon>
        <taxon>Auriscalpium</taxon>
    </lineage>
</organism>
<accession>A0ACB8RP95</accession>
<feature type="non-terminal residue" evidence="1">
    <location>
        <position position="258"/>
    </location>
</feature>
<evidence type="ECO:0000313" key="2">
    <source>
        <dbReference type="Proteomes" id="UP000814033"/>
    </source>
</evidence>
<comment type="caution">
    <text evidence="1">The sequence shown here is derived from an EMBL/GenBank/DDBJ whole genome shotgun (WGS) entry which is preliminary data.</text>
</comment>
<name>A0ACB8RP95_9AGAM</name>
<sequence>MTRWRLQQWAISTVEGMVDSESAQVASKDGGFHLPSKKATWDFMHTLSMGHVLSSFERRGPTLLRLLAAAAIPASRRLEPSPMGIPPYRTYLSKPIEEGTGKNHQNPVIVILVAYMLLMAARNLRFTAFQKLVGVWLFAHTAQHGVYGVLSRIGLSVSYTSVLNLLRKLGGAARDTIRKGAIARAFILIYDNINRRFRAWDPDLGQTDIMHNGTAATYIEMEDCDVERAFDPEPLRLKREQESRRALTRRARSGAVFR</sequence>
<gene>
    <name evidence="1" type="ORF">FA95DRAFT_1596845</name>
</gene>
<dbReference type="EMBL" id="MU275952">
    <property type="protein sequence ID" value="KAI0045435.1"/>
    <property type="molecule type" value="Genomic_DNA"/>
</dbReference>